<feature type="region of interest" description="Disordered" evidence="1">
    <location>
        <begin position="54"/>
        <end position="81"/>
    </location>
</feature>
<accession>A0A6A2ZIN3</accession>
<keyword evidence="3" id="KW-1185">Reference proteome</keyword>
<sequence length="296" mass="32964">MQHSGSLSSSNCSSVRVPSLSAQSSRWLSLCSQIATHISSITFLEKRIKKHKAFSKHSEGPITDDQTDKSKRKEHRIDIGGGDENSNLLGYAVYSGKPSLDKRKNASYNVVVRHFTVHSYPLKKAACGFSGFIKPKRRRKDFCFLASSVEEAVQWVGGFADLHFYINCLPHPLVSSKKQAYSELFPMDTPPELVFRCKNPSKMLVILNPRSGRCRSSKFFHEIVEPIFKGIGELGISIPKAKTKGNYLELDTSKGDQELNGAEAECDRRDELRKGSSQQPTGGKYLALICKQICSS</sequence>
<feature type="compositionally biased region" description="Basic and acidic residues" evidence="1">
    <location>
        <begin position="66"/>
        <end position="78"/>
    </location>
</feature>
<name>A0A6A2ZIN3_HIBSY</name>
<proteinExistence type="predicted"/>
<evidence type="ECO:0000256" key="1">
    <source>
        <dbReference type="SAM" id="MobiDB-lite"/>
    </source>
</evidence>
<dbReference type="Proteomes" id="UP000436088">
    <property type="component" value="Unassembled WGS sequence"/>
</dbReference>
<gene>
    <name evidence="2" type="ORF">F3Y22_tig00110890pilonHSYRG01516</name>
</gene>
<comment type="caution">
    <text evidence="2">The sequence shown here is derived from an EMBL/GenBank/DDBJ whole genome shotgun (WGS) entry which is preliminary data.</text>
</comment>
<protein>
    <submittedName>
        <fullName evidence="2">Detected protein of confused Function</fullName>
    </submittedName>
</protein>
<organism evidence="2 3">
    <name type="scientific">Hibiscus syriacus</name>
    <name type="common">Rose of Sharon</name>
    <dbReference type="NCBI Taxonomy" id="106335"/>
    <lineage>
        <taxon>Eukaryota</taxon>
        <taxon>Viridiplantae</taxon>
        <taxon>Streptophyta</taxon>
        <taxon>Embryophyta</taxon>
        <taxon>Tracheophyta</taxon>
        <taxon>Spermatophyta</taxon>
        <taxon>Magnoliopsida</taxon>
        <taxon>eudicotyledons</taxon>
        <taxon>Gunneridae</taxon>
        <taxon>Pentapetalae</taxon>
        <taxon>rosids</taxon>
        <taxon>malvids</taxon>
        <taxon>Malvales</taxon>
        <taxon>Malvaceae</taxon>
        <taxon>Malvoideae</taxon>
        <taxon>Hibiscus</taxon>
    </lineage>
</organism>
<dbReference type="AlphaFoldDB" id="A0A6A2ZIN3"/>
<dbReference type="EMBL" id="VEPZ02001149">
    <property type="protein sequence ID" value="KAE8691470.1"/>
    <property type="molecule type" value="Genomic_DNA"/>
</dbReference>
<feature type="region of interest" description="Disordered" evidence="1">
    <location>
        <begin position="259"/>
        <end position="281"/>
    </location>
</feature>
<evidence type="ECO:0000313" key="3">
    <source>
        <dbReference type="Proteomes" id="UP000436088"/>
    </source>
</evidence>
<reference evidence="2" key="1">
    <citation type="submission" date="2019-09" db="EMBL/GenBank/DDBJ databases">
        <title>Draft genome information of white flower Hibiscus syriacus.</title>
        <authorList>
            <person name="Kim Y.-M."/>
        </authorList>
    </citation>
    <scope>NUCLEOTIDE SEQUENCE [LARGE SCALE GENOMIC DNA]</scope>
    <source>
        <strain evidence="2">YM2019G1</strain>
    </source>
</reference>
<evidence type="ECO:0000313" key="2">
    <source>
        <dbReference type="EMBL" id="KAE8691470.1"/>
    </source>
</evidence>
<feature type="compositionally biased region" description="Basic and acidic residues" evidence="1">
    <location>
        <begin position="265"/>
        <end position="274"/>
    </location>
</feature>